<feature type="non-terminal residue" evidence="1">
    <location>
        <position position="1"/>
    </location>
</feature>
<evidence type="ECO:0000313" key="1">
    <source>
        <dbReference type="EMBL" id="EDO27082.1"/>
    </source>
</evidence>
<dbReference type="InParanoid" id="A7TA89"/>
<name>A7TA89_NEMVE</name>
<protein>
    <submittedName>
        <fullName evidence="1">Uncharacterized protein</fullName>
    </submittedName>
</protein>
<dbReference type="Proteomes" id="UP000001593">
    <property type="component" value="Unassembled WGS sequence"/>
</dbReference>
<dbReference type="EMBL" id="DS473921">
    <property type="protein sequence ID" value="EDO27082.1"/>
    <property type="molecule type" value="Genomic_DNA"/>
</dbReference>
<accession>A7TA89</accession>
<dbReference type="PhylomeDB" id="A7TA89"/>
<dbReference type="STRING" id="45351.A7TA89"/>
<sequence length="103" mass="11382">YLSSAGANWSRLQKPIYRSAKGKSFNDWASTWTSYMITKVQQPKASRIFGACSQLRDASACYENAIQEEPNAIGHQKGLLKCLFGLGQVTNALMYADGVMGQR</sequence>
<gene>
    <name evidence="1" type="ORF">NEMVEDRAFT_v1g224415</name>
</gene>
<reference evidence="1 2" key="1">
    <citation type="journal article" date="2007" name="Science">
        <title>Sea anemone genome reveals ancestral eumetazoan gene repertoire and genomic organization.</title>
        <authorList>
            <person name="Putnam N.H."/>
            <person name="Srivastava M."/>
            <person name="Hellsten U."/>
            <person name="Dirks B."/>
            <person name="Chapman J."/>
            <person name="Salamov A."/>
            <person name="Terry A."/>
            <person name="Shapiro H."/>
            <person name="Lindquist E."/>
            <person name="Kapitonov V.V."/>
            <person name="Jurka J."/>
            <person name="Genikhovich G."/>
            <person name="Grigoriev I.V."/>
            <person name="Lucas S.M."/>
            <person name="Steele R.E."/>
            <person name="Finnerty J.R."/>
            <person name="Technau U."/>
            <person name="Martindale M.Q."/>
            <person name="Rokhsar D.S."/>
        </authorList>
    </citation>
    <scope>NUCLEOTIDE SEQUENCE [LARGE SCALE GENOMIC DNA]</scope>
    <source>
        <strain evidence="2">CH2 X CH6</strain>
    </source>
</reference>
<dbReference type="AlphaFoldDB" id="A7TA89"/>
<organism evidence="1 2">
    <name type="scientific">Nematostella vectensis</name>
    <name type="common">Starlet sea anemone</name>
    <dbReference type="NCBI Taxonomy" id="45351"/>
    <lineage>
        <taxon>Eukaryota</taxon>
        <taxon>Metazoa</taxon>
        <taxon>Cnidaria</taxon>
        <taxon>Anthozoa</taxon>
        <taxon>Hexacorallia</taxon>
        <taxon>Actiniaria</taxon>
        <taxon>Edwardsiidae</taxon>
        <taxon>Nematostella</taxon>
    </lineage>
</organism>
<evidence type="ECO:0000313" key="2">
    <source>
        <dbReference type="Proteomes" id="UP000001593"/>
    </source>
</evidence>
<proteinExistence type="predicted"/>
<dbReference type="HOGENOM" id="CLU_2270509_0_0_1"/>
<keyword evidence="2" id="KW-1185">Reference proteome</keyword>